<proteinExistence type="predicted"/>
<gene>
    <name evidence="1" type="ORF">LCPAC304_04600</name>
</gene>
<accession>A0A481Z884</accession>
<name>A0A481Z884_9VIRU</name>
<sequence length="75" mass="9336">MEERYKATPDGVYFKTKKVRFVFNEEKGVYEECEDQSLSFYPFLELETIVQKHEDRRIQRSRTYYKTREKRKKDL</sequence>
<dbReference type="EMBL" id="MK500567">
    <property type="protein sequence ID" value="QBK92113.1"/>
    <property type="molecule type" value="Genomic_DNA"/>
</dbReference>
<organism evidence="1">
    <name type="scientific">Pithovirus LCPAC304</name>
    <dbReference type="NCBI Taxonomy" id="2506594"/>
    <lineage>
        <taxon>Viruses</taxon>
        <taxon>Pithoviruses</taxon>
    </lineage>
</organism>
<evidence type="ECO:0000313" key="1">
    <source>
        <dbReference type="EMBL" id="QBK92113.1"/>
    </source>
</evidence>
<protein>
    <submittedName>
        <fullName evidence="1">Uncharacterized protein</fullName>
    </submittedName>
</protein>
<reference evidence="1" key="1">
    <citation type="journal article" date="2019" name="MBio">
        <title>Virus Genomes from Deep Sea Sediments Expand the Ocean Megavirome and Support Independent Origins of Viral Gigantism.</title>
        <authorList>
            <person name="Backstrom D."/>
            <person name="Yutin N."/>
            <person name="Jorgensen S.L."/>
            <person name="Dharamshi J."/>
            <person name="Homa F."/>
            <person name="Zaremba-Niedwiedzka K."/>
            <person name="Spang A."/>
            <person name="Wolf Y.I."/>
            <person name="Koonin E.V."/>
            <person name="Ettema T.J."/>
        </authorList>
    </citation>
    <scope>NUCLEOTIDE SEQUENCE</scope>
</reference>